<keyword evidence="3" id="KW-0378">Hydrolase</keyword>
<proteinExistence type="predicted"/>
<comment type="caution">
    <text evidence="6">The sequence shown here is derived from an EMBL/GenBank/DDBJ whole genome shotgun (WGS) entry which is preliminary data.</text>
</comment>
<evidence type="ECO:0000256" key="1">
    <source>
        <dbReference type="ARBA" id="ARBA00001947"/>
    </source>
</evidence>
<dbReference type="InterPro" id="IPR001261">
    <property type="entry name" value="ArgE/DapE_CS"/>
</dbReference>
<sequence>MDVVDLTKALIKIDTRNPPGDTSQAVDFLQNLFSSFKTKVYEKEGKENLVVEIGKGEKTLMLTSHLDTVPAKEETLNPIVVNGKLFGRGSCDAKGCVASICSAVEGIEPEFKLKLAFTADEEVGGKNGLKVVFEKEKADAVVIGEPTGCEAVMVLQGSVLALDLRFNGKDGHTASHDSCNGAIFKSASFIVDIVEKFKNLKGNYEHYRSFFAELGVEFRIRSWEAVFNPSMIHGGVKRNIVAPSCDLSADVRFAPWISVDEILKFFEREDLEVKVSGFLPSYGIFVDSVKLENDLKLLRIMFEAIRGENLSPKAVFSLGVGDSRHVRKFGIPAFYIGPGGGNLHSEDEFVFISELRLATKIYRSIIEKFKMF</sequence>
<name>A0A7J3M0G0_ARCFL</name>
<dbReference type="GO" id="GO:0006526">
    <property type="term" value="P:L-arginine biosynthetic process"/>
    <property type="evidence" value="ECO:0007669"/>
    <property type="project" value="TreeGrafter"/>
</dbReference>
<dbReference type="Gene3D" id="3.30.70.360">
    <property type="match status" value="1"/>
</dbReference>
<comment type="cofactor">
    <cofactor evidence="1">
        <name>Zn(2+)</name>
        <dbReference type="ChEBI" id="CHEBI:29105"/>
    </cofactor>
</comment>
<dbReference type="PANTHER" id="PTHR43808:SF31">
    <property type="entry name" value="N-ACETYL-L-CITRULLINE DEACETYLASE"/>
    <property type="match status" value="1"/>
</dbReference>
<protein>
    <submittedName>
        <fullName evidence="6">M20 family peptidase</fullName>
    </submittedName>
</protein>
<dbReference type="InterPro" id="IPR011650">
    <property type="entry name" value="Peptidase_M20_dimer"/>
</dbReference>
<dbReference type="GO" id="GO:0008777">
    <property type="term" value="F:acetylornithine deacetylase activity"/>
    <property type="evidence" value="ECO:0007669"/>
    <property type="project" value="TreeGrafter"/>
</dbReference>
<dbReference type="PROSITE" id="PS00758">
    <property type="entry name" value="ARGE_DAPE_CPG2_1"/>
    <property type="match status" value="1"/>
</dbReference>
<dbReference type="Pfam" id="PF07687">
    <property type="entry name" value="M20_dimer"/>
    <property type="match status" value="1"/>
</dbReference>
<keyword evidence="4" id="KW-0862">Zinc</keyword>
<feature type="domain" description="Peptidase M20 dimerisation" evidence="5">
    <location>
        <begin position="161"/>
        <end position="267"/>
    </location>
</feature>
<dbReference type="PROSITE" id="PS00759">
    <property type="entry name" value="ARGE_DAPE_CPG2_2"/>
    <property type="match status" value="1"/>
</dbReference>
<evidence type="ECO:0000256" key="2">
    <source>
        <dbReference type="ARBA" id="ARBA00022723"/>
    </source>
</evidence>
<gene>
    <name evidence="6" type="ORF">ENT52_01380</name>
</gene>
<dbReference type="InterPro" id="IPR036264">
    <property type="entry name" value="Bact_exopeptidase_dim_dom"/>
</dbReference>
<organism evidence="6">
    <name type="scientific">Archaeoglobus fulgidus</name>
    <dbReference type="NCBI Taxonomy" id="2234"/>
    <lineage>
        <taxon>Archaea</taxon>
        <taxon>Methanobacteriati</taxon>
        <taxon>Methanobacteriota</taxon>
        <taxon>Archaeoglobi</taxon>
        <taxon>Archaeoglobales</taxon>
        <taxon>Archaeoglobaceae</taxon>
        <taxon>Archaeoglobus</taxon>
    </lineage>
</organism>
<dbReference type="PANTHER" id="PTHR43808">
    <property type="entry name" value="ACETYLORNITHINE DEACETYLASE"/>
    <property type="match status" value="1"/>
</dbReference>
<dbReference type="AlphaFoldDB" id="A0A7J3M0G0"/>
<evidence type="ECO:0000259" key="5">
    <source>
        <dbReference type="Pfam" id="PF07687"/>
    </source>
</evidence>
<dbReference type="SUPFAM" id="SSF55031">
    <property type="entry name" value="Bacterial exopeptidase dimerisation domain"/>
    <property type="match status" value="1"/>
</dbReference>
<reference evidence="6" key="1">
    <citation type="journal article" date="2020" name="mSystems">
        <title>Genome- and Community-Level Interaction Insights into Carbon Utilization and Element Cycling Functions of Hydrothermarchaeota in Hydrothermal Sediment.</title>
        <authorList>
            <person name="Zhou Z."/>
            <person name="Liu Y."/>
            <person name="Xu W."/>
            <person name="Pan J."/>
            <person name="Luo Z.H."/>
            <person name="Li M."/>
        </authorList>
    </citation>
    <scope>NUCLEOTIDE SEQUENCE [LARGE SCALE GENOMIC DNA]</scope>
    <source>
        <strain evidence="6">SpSt-587</strain>
    </source>
</reference>
<accession>A0A7J3M0G0</accession>
<evidence type="ECO:0000313" key="6">
    <source>
        <dbReference type="EMBL" id="HGT82371.1"/>
    </source>
</evidence>
<evidence type="ECO:0000256" key="4">
    <source>
        <dbReference type="ARBA" id="ARBA00022833"/>
    </source>
</evidence>
<dbReference type="Pfam" id="PF01546">
    <property type="entry name" value="Peptidase_M20"/>
    <property type="match status" value="1"/>
</dbReference>
<dbReference type="InterPro" id="IPR002933">
    <property type="entry name" value="Peptidase_M20"/>
</dbReference>
<dbReference type="SUPFAM" id="SSF53187">
    <property type="entry name" value="Zn-dependent exopeptidases"/>
    <property type="match status" value="1"/>
</dbReference>
<dbReference type="GO" id="GO:0046872">
    <property type="term" value="F:metal ion binding"/>
    <property type="evidence" value="ECO:0007669"/>
    <property type="project" value="UniProtKB-KW"/>
</dbReference>
<evidence type="ECO:0000256" key="3">
    <source>
        <dbReference type="ARBA" id="ARBA00022801"/>
    </source>
</evidence>
<dbReference type="Gene3D" id="3.40.630.10">
    <property type="entry name" value="Zn peptidases"/>
    <property type="match status" value="1"/>
</dbReference>
<dbReference type="InterPro" id="IPR050072">
    <property type="entry name" value="Peptidase_M20A"/>
</dbReference>
<dbReference type="EMBL" id="DSYZ01000031">
    <property type="protein sequence ID" value="HGT82371.1"/>
    <property type="molecule type" value="Genomic_DNA"/>
</dbReference>
<keyword evidence="2" id="KW-0479">Metal-binding</keyword>